<feature type="region of interest" description="Disordered" evidence="5">
    <location>
        <begin position="153"/>
        <end position="173"/>
    </location>
</feature>
<dbReference type="Gene3D" id="3.90.1590.10">
    <property type="entry name" value="glutathione-dependent formaldehyde- activating enzyme (gfa)"/>
    <property type="match status" value="1"/>
</dbReference>
<dbReference type="PANTHER" id="PTHR33337">
    <property type="entry name" value="GFA DOMAIN-CONTAINING PROTEIN"/>
    <property type="match status" value="1"/>
</dbReference>
<accession>A0A512N1X2</accession>
<evidence type="ECO:0000256" key="5">
    <source>
        <dbReference type="SAM" id="MobiDB-lite"/>
    </source>
</evidence>
<reference evidence="7 8" key="1">
    <citation type="submission" date="2019-07" db="EMBL/GenBank/DDBJ databases">
        <title>Whole genome shotgun sequence of Reyranella soli NBRC 108950.</title>
        <authorList>
            <person name="Hosoyama A."/>
            <person name="Uohara A."/>
            <person name="Ohji S."/>
            <person name="Ichikawa N."/>
        </authorList>
    </citation>
    <scope>NUCLEOTIDE SEQUENCE [LARGE SCALE GENOMIC DNA]</scope>
    <source>
        <strain evidence="7 8">NBRC 108950</strain>
    </source>
</reference>
<feature type="domain" description="CENP-V/GFA" evidence="6">
    <location>
        <begin position="12"/>
        <end position="129"/>
    </location>
</feature>
<dbReference type="Proteomes" id="UP000321058">
    <property type="component" value="Unassembled WGS sequence"/>
</dbReference>
<keyword evidence="2" id="KW-0479">Metal-binding</keyword>
<dbReference type="SUPFAM" id="SSF51316">
    <property type="entry name" value="Mss4-like"/>
    <property type="match status" value="1"/>
</dbReference>
<dbReference type="InterPro" id="IPR006913">
    <property type="entry name" value="CENP-V/GFA"/>
</dbReference>
<sequence>MAKATTENTAAATGQCLCGAVQFEIGVPARWAWHDHSGATRRAHGAAYATYVGSWRSRFRVTKGQAKITRFEDKATRTTRGFCSHCGTPILYERAHSPQMINIPRALFSSRTGREPRYHIAIAELQDWTYLGEPLVPLKGYPGVVWERPAKKKRRQVIRGQRTGYPAPDDPDE</sequence>
<comment type="similarity">
    <text evidence="1">Belongs to the Gfa family.</text>
</comment>
<evidence type="ECO:0000256" key="1">
    <source>
        <dbReference type="ARBA" id="ARBA00005495"/>
    </source>
</evidence>
<keyword evidence="4" id="KW-0456">Lyase</keyword>
<organism evidence="7 8">
    <name type="scientific">Reyranella soli</name>
    <dbReference type="NCBI Taxonomy" id="1230389"/>
    <lineage>
        <taxon>Bacteria</taxon>
        <taxon>Pseudomonadati</taxon>
        <taxon>Pseudomonadota</taxon>
        <taxon>Alphaproteobacteria</taxon>
        <taxon>Hyphomicrobiales</taxon>
        <taxon>Reyranellaceae</taxon>
        <taxon>Reyranella</taxon>
    </lineage>
</organism>
<dbReference type="AlphaFoldDB" id="A0A512N1X2"/>
<name>A0A512N1X2_9HYPH</name>
<comment type="caution">
    <text evidence="7">The sequence shown here is derived from an EMBL/GenBank/DDBJ whole genome shotgun (WGS) entry which is preliminary data.</text>
</comment>
<evidence type="ECO:0000256" key="3">
    <source>
        <dbReference type="ARBA" id="ARBA00022833"/>
    </source>
</evidence>
<evidence type="ECO:0000313" key="7">
    <source>
        <dbReference type="EMBL" id="GEP52985.1"/>
    </source>
</evidence>
<dbReference type="RefSeq" id="WP_246157923.1">
    <property type="nucleotide sequence ID" value="NZ_BKAJ01000004.1"/>
</dbReference>
<dbReference type="PROSITE" id="PS51891">
    <property type="entry name" value="CENP_V_GFA"/>
    <property type="match status" value="1"/>
</dbReference>
<dbReference type="Pfam" id="PF04828">
    <property type="entry name" value="GFA"/>
    <property type="match status" value="1"/>
</dbReference>
<keyword evidence="3" id="KW-0862">Zinc</keyword>
<dbReference type="EMBL" id="BKAJ01000004">
    <property type="protein sequence ID" value="GEP52985.1"/>
    <property type="molecule type" value="Genomic_DNA"/>
</dbReference>
<dbReference type="InterPro" id="IPR011057">
    <property type="entry name" value="Mss4-like_sf"/>
</dbReference>
<keyword evidence="8" id="KW-1185">Reference proteome</keyword>
<evidence type="ECO:0000256" key="4">
    <source>
        <dbReference type="ARBA" id="ARBA00023239"/>
    </source>
</evidence>
<gene>
    <name evidence="7" type="ORF">RSO01_01510</name>
</gene>
<dbReference type="PANTHER" id="PTHR33337:SF40">
    <property type="entry name" value="CENP-V_GFA DOMAIN-CONTAINING PROTEIN-RELATED"/>
    <property type="match status" value="1"/>
</dbReference>
<evidence type="ECO:0000259" key="6">
    <source>
        <dbReference type="PROSITE" id="PS51891"/>
    </source>
</evidence>
<protein>
    <submittedName>
        <fullName evidence="7">Aldehyde-activating protein</fullName>
    </submittedName>
</protein>
<evidence type="ECO:0000256" key="2">
    <source>
        <dbReference type="ARBA" id="ARBA00022723"/>
    </source>
</evidence>
<proteinExistence type="inferred from homology"/>
<dbReference type="GO" id="GO:0046872">
    <property type="term" value="F:metal ion binding"/>
    <property type="evidence" value="ECO:0007669"/>
    <property type="project" value="UniProtKB-KW"/>
</dbReference>
<dbReference type="GO" id="GO:0016846">
    <property type="term" value="F:carbon-sulfur lyase activity"/>
    <property type="evidence" value="ECO:0007669"/>
    <property type="project" value="InterPro"/>
</dbReference>
<evidence type="ECO:0000313" key="8">
    <source>
        <dbReference type="Proteomes" id="UP000321058"/>
    </source>
</evidence>